<feature type="signal peptide" evidence="1">
    <location>
        <begin position="1"/>
        <end position="17"/>
    </location>
</feature>
<dbReference type="AlphaFoldDB" id="A0A8W8MWD9"/>
<evidence type="ECO:0000313" key="2">
    <source>
        <dbReference type="EnsemblMetazoa" id="G35359.1:cds"/>
    </source>
</evidence>
<reference evidence="2" key="1">
    <citation type="submission" date="2022-08" db="UniProtKB">
        <authorList>
            <consortium name="EnsemblMetazoa"/>
        </authorList>
    </citation>
    <scope>IDENTIFICATION</scope>
    <source>
        <strain evidence="2">05x7-T-G4-1.051#20</strain>
    </source>
</reference>
<evidence type="ECO:0000256" key="1">
    <source>
        <dbReference type="SAM" id="SignalP"/>
    </source>
</evidence>
<proteinExistence type="predicted"/>
<dbReference type="Proteomes" id="UP000005408">
    <property type="component" value="Unassembled WGS sequence"/>
</dbReference>
<protein>
    <submittedName>
        <fullName evidence="2">Uncharacterized protein</fullName>
    </submittedName>
</protein>
<keyword evidence="1" id="KW-0732">Signal</keyword>
<feature type="chain" id="PRO_5036496856" evidence="1">
    <location>
        <begin position="18"/>
        <end position="99"/>
    </location>
</feature>
<sequence>MLMWMLLIYEMAMTVEESLEKGENDFEGIWSGVPSSFTSIGLYSNAVQLHLPISLVAEEFMLWAMPDKSENRSMVQGKVKREIEEIRRLRAAEVSKQRV</sequence>
<keyword evidence="3" id="KW-1185">Reference proteome</keyword>
<evidence type="ECO:0000313" key="3">
    <source>
        <dbReference type="Proteomes" id="UP000005408"/>
    </source>
</evidence>
<organism evidence="2 3">
    <name type="scientific">Magallana gigas</name>
    <name type="common">Pacific oyster</name>
    <name type="synonym">Crassostrea gigas</name>
    <dbReference type="NCBI Taxonomy" id="29159"/>
    <lineage>
        <taxon>Eukaryota</taxon>
        <taxon>Metazoa</taxon>
        <taxon>Spiralia</taxon>
        <taxon>Lophotrochozoa</taxon>
        <taxon>Mollusca</taxon>
        <taxon>Bivalvia</taxon>
        <taxon>Autobranchia</taxon>
        <taxon>Pteriomorphia</taxon>
        <taxon>Ostreida</taxon>
        <taxon>Ostreoidea</taxon>
        <taxon>Ostreidae</taxon>
        <taxon>Magallana</taxon>
    </lineage>
</organism>
<name>A0A8W8MWD9_MAGGI</name>
<accession>A0A8W8MWD9</accession>
<dbReference type="EnsemblMetazoa" id="G35359.1">
    <property type="protein sequence ID" value="G35359.1:cds"/>
    <property type="gene ID" value="G35359"/>
</dbReference>